<reference evidence="4" key="1">
    <citation type="journal article" date="2013" name="New Phytol.">
        <title>Comparative genomic and transcriptomic analyses reveal the hemibiotrophic stage shift of Colletotrichum fungi.</title>
        <authorList>
            <person name="Gan P."/>
            <person name="Ikeda K."/>
            <person name="Irieda H."/>
            <person name="Narusaka M."/>
            <person name="O'Connell R.J."/>
            <person name="Narusaka Y."/>
            <person name="Takano Y."/>
            <person name="Kubo Y."/>
            <person name="Shirasu K."/>
        </authorList>
    </citation>
    <scope>NUCLEOTIDE SEQUENCE [LARGE SCALE GENOMIC DNA]</scope>
    <source>
        <strain evidence="4">104-T / ATCC 96160 / CBS 514.97 / LARS 414 / MAFF 240422</strain>
    </source>
</reference>
<dbReference type="PROSITE" id="PS50213">
    <property type="entry name" value="FAS1"/>
    <property type="match status" value="2"/>
</dbReference>
<sequence>MQTEAELWYTCANSTWTRRWLSTFSTDPEQRWNNMQFLQLSLLATASSSFVSAWSSLDGAHRRQTASQTLVDALSNYTELSNFRDIIQSFPAVIEANSDRGATLLVPTNDALNSFVKQNNATDVSQIPVARLQSIFKYHALDAALSSSNLTAERGLTVPTKLVDALYNLREPGPAILGQFGAEAKGQVLYLTKDNINPAKVRVRQAAAGTGEKLSLRAGLGQTAELTGIDGQWDGGYFQAIDTVLEVPGVCSTTIRKLSDSLSSLDSALTKVSLWKDLDRKPNITCLGPNTAAFNAAGNPEKNLNASALTEALLLHTLPEVAYSNFLADGQEFTSLGNVTVRVTIKGDDIWFNDAKVVSPNVLTNNGLIHVLDRVMTAEGRPDDSDSDSPSVTTSGTATPTGTATPSSTGNPPNAGHAVDGNLRAAGVIAIAAGILLI</sequence>
<keyword evidence="4" id="KW-1185">Reference proteome</keyword>
<gene>
    <name evidence="3" type="primary">Postn</name>
    <name evidence="3" type="ORF">Cob_v000164</name>
</gene>
<feature type="domain" description="FAS1" evidence="2">
    <location>
        <begin position="67"/>
        <end position="245"/>
    </location>
</feature>
<comment type="caution">
    <text evidence="3">The sequence shown here is derived from an EMBL/GenBank/DDBJ whole genome shotgun (WGS) entry which is preliminary data.</text>
</comment>
<feature type="region of interest" description="Disordered" evidence="1">
    <location>
        <begin position="379"/>
        <end position="418"/>
    </location>
</feature>
<dbReference type="SUPFAM" id="SSF82153">
    <property type="entry name" value="FAS1 domain"/>
    <property type="match status" value="2"/>
</dbReference>
<protein>
    <submittedName>
        <fullName evidence="3">Periostin</fullName>
    </submittedName>
</protein>
<name>A0A484G8X7_COLOR</name>
<dbReference type="Pfam" id="PF02469">
    <property type="entry name" value="Fasciclin"/>
    <property type="match status" value="2"/>
</dbReference>
<proteinExistence type="predicted"/>
<dbReference type="AlphaFoldDB" id="A0A484G8X7"/>
<organism evidence="3 4">
    <name type="scientific">Colletotrichum orbiculare (strain 104-T / ATCC 96160 / CBS 514.97 / LARS 414 / MAFF 240422)</name>
    <name type="common">Cucumber anthracnose fungus</name>
    <name type="synonym">Colletotrichum lagenarium</name>
    <dbReference type="NCBI Taxonomy" id="1213857"/>
    <lineage>
        <taxon>Eukaryota</taxon>
        <taxon>Fungi</taxon>
        <taxon>Dikarya</taxon>
        <taxon>Ascomycota</taxon>
        <taxon>Pezizomycotina</taxon>
        <taxon>Sordariomycetes</taxon>
        <taxon>Hypocreomycetidae</taxon>
        <taxon>Glomerellales</taxon>
        <taxon>Glomerellaceae</taxon>
        <taxon>Colletotrichum</taxon>
        <taxon>Colletotrichum orbiculare species complex</taxon>
    </lineage>
</organism>
<dbReference type="SMART" id="SM00554">
    <property type="entry name" value="FAS1"/>
    <property type="match status" value="2"/>
</dbReference>
<evidence type="ECO:0000256" key="1">
    <source>
        <dbReference type="SAM" id="MobiDB-lite"/>
    </source>
</evidence>
<dbReference type="Proteomes" id="UP000014480">
    <property type="component" value="Unassembled WGS sequence"/>
</dbReference>
<dbReference type="PANTHER" id="PTHR10900:SF77">
    <property type="entry name" value="FI19380P1"/>
    <property type="match status" value="1"/>
</dbReference>
<dbReference type="OrthoDB" id="286301at2759"/>
<evidence type="ECO:0000313" key="3">
    <source>
        <dbReference type="EMBL" id="TDZ26623.1"/>
    </source>
</evidence>
<dbReference type="Gene3D" id="2.30.180.10">
    <property type="entry name" value="FAS1 domain"/>
    <property type="match status" value="2"/>
</dbReference>
<dbReference type="EMBL" id="AMCV02000001">
    <property type="protein sequence ID" value="TDZ26623.1"/>
    <property type="molecule type" value="Genomic_DNA"/>
</dbReference>
<feature type="domain" description="FAS1" evidence="2">
    <location>
        <begin position="249"/>
        <end position="376"/>
    </location>
</feature>
<accession>A0A484G8X7</accession>
<dbReference type="InterPro" id="IPR036378">
    <property type="entry name" value="FAS1_dom_sf"/>
</dbReference>
<evidence type="ECO:0000313" key="4">
    <source>
        <dbReference type="Proteomes" id="UP000014480"/>
    </source>
</evidence>
<feature type="compositionally biased region" description="Low complexity" evidence="1">
    <location>
        <begin position="388"/>
        <end position="414"/>
    </location>
</feature>
<dbReference type="InterPro" id="IPR050904">
    <property type="entry name" value="Adhesion/Biosynth-related"/>
</dbReference>
<dbReference type="PANTHER" id="PTHR10900">
    <property type="entry name" value="PERIOSTIN-RELATED"/>
    <property type="match status" value="1"/>
</dbReference>
<reference evidence="4" key="2">
    <citation type="journal article" date="2019" name="Mol. Plant Microbe Interact.">
        <title>Genome sequence resources for four phytopathogenic fungi from the Colletotrichum orbiculare species complex.</title>
        <authorList>
            <person name="Gan P."/>
            <person name="Tsushima A."/>
            <person name="Narusaka M."/>
            <person name="Narusaka Y."/>
            <person name="Takano Y."/>
            <person name="Kubo Y."/>
            <person name="Shirasu K."/>
        </authorList>
    </citation>
    <scope>GENOME REANNOTATION</scope>
    <source>
        <strain evidence="4">104-T / ATCC 96160 / CBS 514.97 / LARS 414 / MAFF 240422</strain>
    </source>
</reference>
<evidence type="ECO:0000259" key="2">
    <source>
        <dbReference type="PROSITE" id="PS50213"/>
    </source>
</evidence>
<dbReference type="InterPro" id="IPR000782">
    <property type="entry name" value="FAS1_domain"/>
</dbReference>